<keyword evidence="1" id="KW-1133">Transmembrane helix</keyword>
<evidence type="ECO:0000259" key="2">
    <source>
        <dbReference type="Pfam" id="PF08308"/>
    </source>
</evidence>
<proteinExistence type="predicted"/>
<dbReference type="Pfam" id="PF08308">
    <property type="entry name" value="PEGA"/>
    <property type="match status" value="1"/>
</dbReference>
<keyword evidence="1" id="KW-0812">Transmembrane</keyword>
<evidence type="ECO:0000256" key="1">
    <source>
        <dbReference type="SAM" id="Phobius"/>
    </source>
</evidence>
<gene>
    <name evidence="3" type="ORF">CH330_05430</name>
</gene>
<dbReference type="InterPro" id="IPR013229">
    <property type="entry name" value="PEGA"/>
</dbReference>
<protein>
    <recommendedName>
        <fullName evidence="2">PEGA domain-containing protein</fullName>
    </recommendedName>
</protein>
<evidence type="ECO:0000313" key="4">
    <source>
        <dbReference type="Proteomes" id="UP000215559"/>
    </source>
</evidence>
<organism evidence="3 4">
    <name type="scientific">candidate division WOR-3 bacterium JGI_Cruoil_03_51_56</name>
    <dbReference type="NCBI Taxonomy" id="1973747"/>
    <lineage>
        <taxon>Bacteria</taxon>
        <taxon>Bacteria division WOR-3</taxon>
    </lineage>
</organism>
<feature type="transmembrane region" description="Helical" evidence="1">
    <location>
        <begin position="12"/>
        <end position="32"/>
    </location>
</feature>
<feature type="transmembrane region" description="Helical" evidence="1">
    <location>
        <begin position="144"/>
        <end position="168"/>
    </location>
</feature>
<accession>A0A235BSR3</accession>
<comment type="caution">
    <text evidence="3">The sequence shown here is derived from an EMBL/GenBank/DDBJ whole genome shotgun (WGS) entry which is preliminary data.</text>
</comment>
<dbReference type="AlphaFoldDB" id="A0A235BSR3"/>
<dbReference type="EMBL" id="NOZP01000095">
    <property type="protein sequence ID" value="OYD15513.1"/>
    <property type="molecule type" value="Genomic_DNA"/>
</dbReference>
<name>A0A235BSR3_UNCW3</name>
<keyword evidence="1" id="KW-0472">Membrane</keyword>
<reference evidence="3 4" key="1">
    <citation type="submission" date="2017-07" db="EMBL/GenBank/DDBJ databases">
        <title>Recovery of genomes from metagenomes via a dereplication, aggregation, and scoring strategy.</title>
        <authorList>
            <person name="Sieber C.M."/>
            <person name="Probst A.J."/>
            <person name="Sharrar A."/>
            <person name="Thomas B.C."/>
            <person name="Hess M."/>
            <person name="Tringe S.G."/>
            <person name="Banfield J.F."/>
        </authorList>
    </citation>
    <scope>NUCLEOTIDE SEQUENCE [LARGE SCALE GENOMIC DNA]</scope>
    <source>
        <strain evidence="3">JGI_Cruoil_03_51_56</strain>
    </source>
</reference>
<evidence type="ECO:0000313" key="3">
    <source>
        <dbReference type="EMBL" id="OYD15513.1"/>
    </source>
</evidence>
<sequence>MFVLQTARPVDFYLRLSYVFCMQTIGLIILLLSGQPSADSGFITVRSNFPGMAVYLDGDYLGRIPIEKQSVSPGSYILSIVSNDSLENLYDALRNGTIPDRLSAVWALGSIDAGTKKIEIKPRVLTDVSIDYGAVLGAPTKAKALTCCGIGGIFGLGAIIGVVIGRIIF</sequence>
<dbReference type="Proteomes" id="UP000215559">
    <property type="component" value="Unassembled WGS sequence"/>
</dbReference>
<feature type="domain" description="PEGA" evidence="2">
    <location>
        <begin position="41"/>
        <end position="81"/>
    </location>
</feature>